<sequence length="46" mass="5453">MHLLLEHLISLFFFNFRSGHRGISDLKVIDTMVRLLIQISLIKSWI</sequence>
<evidence type="ECO:0000313" key="1">
    <source>
        <dbReference type="EMBL" id="CDW43394.1"/>
    </source>
</evidence>
<dbReference type="EMBL" id="HACA01026033">
    <property type="protein sequence ID" value="CDW43394.1"/>
    <property type="molecule type" value="Transcribed_RNA"/>
</dbReference>
<dbReference type="AlphaFoldDB" id="A0A0K2UYQ3"/>
<accession>A0A0K2UYQ3</accession>
<organism evidence="1">
    <name type="scientific">Lepeophtheirus salmonis</name>
    <name type="common">Salmon louse</name>
    <name type="synonym">Caligus salmonis</name>
    <dbReference type="NCBI Taxonomy" id="72036"/>
    <lineage>
        <taxon>Eukaryota</taxon>
        <taxon>Metazoa</taxon>
        <taxon>Ecdysozoa</taxon>
        <taxon>Arthropoda</taxon>
        <taxon>Crustacea</taxon>
        <taxon>Multicrustacea</taxon>
        <taxon>Hexanauplia</taxon>
        <taxon>Copepoda</taxon>
        <taxon>Siphonostomatoida</taxon>
        <taxon>Caligidae</taxon>
        <taxon>Lepeophtheirus</taxon>
    </lineage>
</organism>
<name>A0A0K2UYQ3_LEPSM</name>
<protein>
    <submittedName>
        <fullName evidence="1">Uncharacterized protein</fullName>
    </submittedName>
</protein>
<reference evidence="1" key="1">
    <citation type="submission" date="2014-05" db="EMBL/GenBank/DDBJ databases">
        <authorList>
            <person name="Chronopoulou M."/>
        </authorList>
    </citation>
    <scope>NUCLEOTIDE SEQUENCE</scope>
    <source>
        <tissue evidence="1">Whole organism</tissue>
    </source>
</reference>
<proteinExistence type="predicted"/>